<evidence type="ECO:0000256" key="1">
    <source>
        <dbReference type="SAM" id="MobiDB-lite"/>
    </source>
</evidence>
<protein>
    <recommendedName>
        <fullName evidence="4">Secreted protein</fullName>
    </recommendedName>
</protein>
<evidence type="ECO:0000313" key="3">
    <source>
        <dbReference type="Proteomes" id="UP000646749"/>
    </source>
</evidence>
<gene>
    <name evidence="2" type="ORF">Pen02_10470</name>
</gene>
<accession>A0ABQ4DUJ1</accession>
<sequence length="100" mass="11224">MEAMLRGAMLSWALAGFRHSADPTDPGRAVRADYSVGGQTPAKVPRVYIPVDTVDPADPTLQSHRPDRFRRGSRRNRPNVDRRLTSDRFPPFPTGHGCRR</sequence>
<dbReference type="EMBL" id="BONW01000003">
    <property type="protein sequence ID" value="GIG86111.1"/>
    <property type="molecule type" value="Genomic_DNA"/>
</dbReference>
<evidence type="ECO:0000313" key="2">
    <source>
        <dbReference type="EMBL" id="GIG86111.1"/>
    </source>
</evidence>
<name>A0ABQ4DUJ1_9ACTN</name>
<dbReference type="Proteomes" id="UP000646749">
    <property type="component" value="Unassembled WGS sequence"/>
</dbReference>
<keyword evidence="3" id="KW-1185">Reference proteome</keyword>
<feature type="region of interest" description="Disordered" evidence="1">
    <location>
        <begin position="53"/>
        <end position="100"/>
    </location>
</feature>
<proteinExistence type="predicted"/>
<reference evidence="2 3" key="1">
    <citation type="submission" date="2021-01" db="EMBL/GenBank/DDBJ databases">
        <title>Whole genome shotgun sequence of Plantactinospora endophytica NBRC 110450.</title>
        <authorList>
            <person name="Komaki H."/>
            <person name="Tamura T."/>
        </authorList>
    </citation>
    <scope>NUCLEOTIDE SEQUENCE [LARGE SCALE GENOMIC DNA]</scope>
    <source>
        <strain evidence="2 3">NBRC 110450</strain>
    </source>
</reference>
<organism evidence="2 3">
    <name type="scientific">Plantactinospora endophytica</name>
    <dbReference type="NCBI Taxonomy" id="673535"/>
    <lineage>
        <taxon>Bacteria</taxon>
        <taxon>Bacillati</taxon>
        <taxon>Actinomycetota</taxon>
        <taxon>Actinomycetes</taxon>
        <taxon>Micromonosporales</taxon>
        <taxon>Micromonosporaceae</taxon>
        <taxon>Plantactinospora</taxon>
    </lineage>
</organism>
<evidence type="ECO:0008006" key="4">
    <source>
        <dbReference type="Google" id="ProtNLM"/>
    </source>
</evidence>
<comment type="caution">
    <text evidence="2">The sequence shown here is derived from an EMBL/GenBank/DDBJ whole genome shotgun (WGS) entry which is preliminary data.</text>
</comment>